<keyword evidence="2" id="KW-1185">Reference proteome</keyword>
<sequence length="109" mass="12414">MHYKQTCEILAKNSEELSRIYDETFFTLQCVAGSDGRDLWHCGNSELNEQSKNIFSRKLYTCGGHSEEDNCAESSILFIGNEPVRIDCDNPVAVGDTKIIYLIVMIHHR</sequence>
<reference evidence="1 2" key="1">
    <citation type="journal article" date="2024" name="BMC Genomics">
        <title>Genome assembly of redclaw crayfish (Cherax quadricarinatus) provides insights into its immune adaptation and hypoxia tolerance.</title>
        <authorList>
            <person name="Liu Z."/>
            <person name="Zheng J."/>
            <person name="Li H."/>
            <person name="Fang K."/>
            <person name="Wang S."/>
            <person name="He J."/>
            <person name="Zhou D."/>
            <person name="Weng S."/>
            <person name="Chi M."/>
            <person name="Gu Z."/>
            <person name="He J."/>
            <person name="Li F."/>
            <person name="Wang M."/>
        </authorList>
    </citation>
    <scope>NUCLEOTIDE SEQUENCE [LARGE SCALE GENOMIC DNA]</scope>
    <source>
        <strain evidence="1">ZL_2023a</strain>
    </source>
</reference>
<dbReference type="Proteomes" id="UP001445076">
    <property type="component" value="Unassembled WGS sequence"/>
</dbReference>
<dbReference type="EMBL" id="JARKIK010000053">
    <property type="protein sequence ID" value="KAK8733480.1"/>
    <property type="molecule type" value="Genomic_DNA"/>
</dbReference>
<dbReference type="EMBL" id="JARKIK010000053">
    <property type="protein sequence ID" value="KAK8733481.1"/>
    <property type="molecule type" value="Genomic_DNA"/>
</dbReference>
<reference evidence="1" key="2">
    <citation type="submission" date="2024-01" db="EMBL/GenBank/DDBJ databases">
        <authorList>
            <person name="He J."/>
            <person name="Wang M."/>
            <person name="Zheng J."/>
            <person name="Liu Z."/>
        </authorList>
    </citation>
    <scope>NUCLEOTIDE SEQUENCE</scope>
    <source>
        <strain evidence="1">ZL_2023a</strain>
        <tissue evidence="1">Muscle</tissue>
    </source>
</reference>
<dbReference type="AlphaFoldDB" id="A0AAW0X195"/>
<protein>
    <submittedName>
        <fullName evidence="1">Uncharacterized protein</fullName>
    </submittedName>
</protein>
<evidence type="ECO:0000313" key="1">
    <source>
        <dbReference type="EMBL" id="KAK8733480.1"/>
    </source>
</evidence>
<organism evidence="1 2">
    <name type="scientific">Cherax quadricarinatus</name>
    <name type="common">Australian red claw crayfish</name>
    <dbReference type="NCBI Taxonomy" id="27406"/>
    <lineage>
        <taxon>Eukaryota</taxon>
        <taxon>Metazoa</taxon>
        <taxon>Ecdysozoa</taxon>
        <taxon>Arthropoda</taxon>
        <taxon>Crustacea</taxon>
        <taxon>Multicrustacea</taxon>
        <taxon>Malacostraca</taxon>
        <taxon>Eumalacostraca</taxon>
        <taxon>Eucarida</taxon>
        <taxon>Decapoda</taxon>
        <taxon>Pleocyemata</taxon>
        <taxon>Astacidea</taxon>
        <taxon>Parastacoidea</taxon>
        <taxon>Parastacidae</taxon>
        <taxon>Cherax</taxon>
    </lineage>
</organism>
<comment type="caution">
    <text evidence="1">The sequence shown here is derived from an EMBL/GenBank/DDBJ whole genome shotgun (WGS) entry which is preliminary data.</text>
</comment>
<evidence type="ECO:0000313" key="2">
    <source>
        <dbReference type="Proteomes" id="UP001445076"/>
    </source>
</evidence>
<accession>A0AAW0X195</accession>
<proteinExistence type="predicted"/>
<name>A0AAW0X195_CHEQU</name>
<gene>
    <name evidence="1" type="ORF">OTU49_006318</name>
</gene>